<evidence type="ECO:0000313" key="1">
    <source>
        <dbReference type="EMBL" id="SPD04472.1"/>
    </source>
</evidence>
<organism evidence="1">
    <name type="scientific">Fagus sylvatica</name>
    <name type="common">Beechnut</name>
    <dbReference type="NCBI Taxonomy" id="28930"/>
    <lineage>
        <taxon>Eukaryota</taxon>
        <taxon>Viridiplantae</taxon>
        <taxon>Streptophyta</taxon>
        <taxon>Embryophyta</taxon>
        <taxon>Tracheophyta</taxon>
        <taxon>Spermatophyta</taxon>
        <taxon>Magnoliopsida</taxon>
        <taxon>eudicotyledons</taxon>
        <taxon>Gunneridae</taxon>
        <taxon>Pentapetalae</taxon>
        <taxon>rosids</taxon>
        <taxon>fabids</taxon>
        <taxon>Fagales</taxon>
        <taxon>Fagaceae</taxon>
        <taxon>Fagus</taxon>
    </lineage>
</organism>
<dbReference type="EMBL" id="OIVN01002536">
    <property type="protein sequence ID" value="SPD04472.1"/>
    <property type="molecule type" value="Genomic_DNA"/>
</dbReference>
<name>A0A2N9GXK4_FAGSY</name>
<accession>A0A2N9GXK4</accession>
<sequence>MKLSDHEKIMYSSSEGYGDEVKTGGSIQYILFRLLTKRKFNGDAFQGTIRTLWASAGGLTIRAIEDNLFLGVFNTKDDMERVFVQSPCTFDKQLVQIVHFEGDKQPSAAKFIYSAFWVRVFNPFDYTSICDSKDVLNDGKRWTVGTGEKIGIWKDAWLPSPNTLILDHQSIESVG</sequence>
<reference evidence="1" key="1">
    <citation type="submission" date="2018-02" db="EMBL/GenBank/DDBJ databases">
        <authorList>
            <person name="Cohen D.B."/>
            <person name="Kent A.D."/>
        </authorList>
    </citation>
    <scope>NUCLEOTIDE SEQUENCE</scope>
</reference>
<proteinExistence type="predicted"/>
<protein>
    <submittedName>
        <fullName evidence="1">Uncharacterized protein</fullName>
    </submittedName>
</protein>
<dbReference type="AlphaFoldDB" id="A0A2N9GXK4"/>
<gene>
    <name evidence="1" type="ORF">FSB_LOCUS32354</name>
</gene>